<comment type="caution">
    <text evidence="2">The sequence shown here is derived from an EMBL/GenBank/DDBJ whole genome shotgun (WGS) entry which is preliminary data.</text>
</comment>
<accession>A0A5B0E8W7</accession>
<evidence type="ECO:0000313" key="2">
    <source>
        <dbReference type="EMBL" id="KAA0974762.1"/>
    </source>
</evidence>
<protein>
    <submittedName>
        <fullName evidence="2">Uncharacterized protein</fullName>
    </submittedName>
</protein>
<feature type="transmembrane region" description="Helical" evidence="1">
    <location>
        <begin position="60"/>
        <end position="79"/>
    </location>
</feature>
<proteinExistence type="predicted"/>
<dbReference type="InterPro" id="IPR045713">
    <property type="entry name" value="DUF6069"/>
</dbReference>
<dbReference type="Pfam" id="PF19545">
    <property type="entry name" value="DUF6069"/>
    <property type="match status" value="1"/>
</dbReference>
<dbReference type="OrthoDB" id="4937342at2"/>
<keyword evidence="1" id="KW-1133">Transmembrane helix</keyword>
<dbReference type="RefSeq" id="WP_149620306.1">
    <property type="nucleotide sequence ID" value="NZ_VOBL01000017.1"/>
</dbReference>
<sequence>MSAQVQQYKKSKMPFNYVQVLIAAFGAMISSIFVFFVSEAAGASMQFSRGLFQQLTVMEIVRFTVLPFAILGLITFWIGRATPGFCRIAQWIGVAVVVVSLINPILYAADLASGIGLAVIHLIVGASWYLAVNNSNKKYNEAT</sequence>
<evidence type="ECO:0000256" key="1">
    <source>
        <dbReference type="SAM" id="Phobius"/>
    </source>
</evidence>
<feature type="transmembrane region" description="Helical" evidence="1">
    <location>
        <begin position="20"/>
        <end position="40"/>
    </location>
</feature>
<keyword evidence="1" id="KW-0812">Transmembrane</keyword>
<name>A0A5B0E8W7_9MICC</name>
<evidence type="ECO:0000313" key="3">
    <source>
        <dbReference type="Proteomes" id="UP000323856"/>
    </source>
</evidence>
<dbReference type="AlphaFoldDB" id="A0A5B0E8W7"/>
<feature type="transmembrane region" description="Helical" evidence="1">
    <location>
        <begin position="91"/>
        <end position="109"/>
    </location>
</feature>
<reference evidence="2 3" key="1">
    <citation type="submission" date="2019-07" db="EMBL/GenBank/DDBJ databases">
        <title>Analysis of the biochemical properties, biological activity and biotechnological potential of siderophores and biosurfactants produced by Antarctic psychrotolerant bacteria.</title>
        <authorList>
            <person name="Styczynski M."/>
            <person name="Krucon T."/>
            <person name="Decewicz P."/>
            <person name="Dziewit L."/>
        </authorList>
    </citation>
    <scope>NUCLEOTIDE SEQUENCE [LARGE SCALE GENOMIC DNA]</scope>
    <source>
        <strain evidence="2 3">ANT_H27</strain>
    </source>
</reference>
<gene>
    <name evidence="2" type="ORF">FQ154_14815</name>
</gene>
<dbReference type="Proteomes" id="UP000323856">
    <property type="component" value="Unassembled WGS sequence"/>
</dbReference>
<dbReference type="EMBL" id="VOBL01000017">
    <property type="protein sequence ID" value="KAA0974762.1"/>
    <property type="molecule type" value="Genomic_DNA"/>
</dbReference>
<feature type="transmembrane region" description="Helical" evidence="1">
    <location>
        <begin position="115"/>
        <end position="132"/>
    </location>
</feature>
<organism evidence="2 3">
    <name type="scientific">Paeniglutamicibacter gangotriensis</name>
    <dbReference type="NCBI Taxonomy" id="254787"/>
    <lineage>
        <taxon>Bacteria</taxon>
        <taxon>Bacillati</taxon>
        <taxon>Actinomycetota</taxon>
        <taxon>Actinomycetes</taxon>
        <taxon>Micrococcales</taxon>
        <taxon>Micrococcaceae</taxon>
        <taxon>Paeniglutamicibacter</taxon>
    </lineage>
</organism>
<keyword evidence="1" id="KW-0472">Membrane</keyword>